<dbReference type="EMBL" id="BAAAIE010000001">
    <property type="protein sequence ID" value="GAA0967953.1"/>
    <property type="molecule type" value="Genomic_DNA"/>
</dbReference>
<evidence type="ECO:0000313" key="1">
    <source>
        <dbReference type="EMBL" id="GAA0967953.1"/>
    </source>
</evidence>
<dbReference type="Proteomes" id="UP001500033">
    <property type="component" value="Unassembled WGS sequence"/>
</dbReference>
<sequence>MRRTAATAASSSGVVRREGFISPSAPKSTCIACTGDSRPANWSMYRARECWTYTTCDARASGMTSIRARNPTRFSCACNGSGAPCGWAVVMVTRTPS</sequence>
<protein>
    <submittedName>
        <fullName evidence="1">Uncharacterized protein</fullName>
    </submittedName>
</protein>
<comment type="caution">
    <text evidence="1">The sequence shown here is derived from an EMBL/GenBank/DDBJ whole genome shotgun (WGS) entry which is preliminary data.</text>
</comment>
<accession>A0ABN1RYL6</accession>
<keyword evidence="2" id="KW-1185">Reference proteome</keyword>
<evidence type="ECO:0000313" key="2">
    <source>
        <dbReference type="Proteomes" id="UP001500033"/>
    </source>
</evidence>
<proteinExistence type="predicted"/>
<gene>
    <name evidence="1" type="ORF">GCM10009576_003400</name>
</gene>
<name>A0ABN1RYL6_9ACTN</name>
<organism evidence="1 2">
    <name type="scientific">Streptomyces rhizosphaericus</name>
    <dbReference type="NCBI Taxonomy" id="114699"/>
    <lineage>
        <taxon>Bacteria</taxon>
        <taxon>Bacillati</taxon>
        <taxon>Actinomycetota</taxon>
        <taxon>Actinomycetes</taxon>
        <taxon>Kitasatosporales</taxon>
        <taxon>Streptomycetaceae</taxon>
        <taxon>Streptomyces</taxon>
        <taxon>Streptomyces violaceusniger group</taxon>
    </lineage>
</organism>
<reference evidence="1 2" key="1">
    <citation type="journal article" date="2019" name="Int. J. Syst. Evol. Microbiol.">
        <title>The Global Catalogue of Microorganisms (GCM) 10K type strain sequencing project: providing services to taxonomists for standard genome sequencing and annotation.</title>
        <authorList>
            <consortium name="The Broad Institute Genomics Platform"/>
            <consortium name="The Broad Institute Genome Sequencing Center for Infectious Disease"/>
            <person name="Wu L."/>
            <person name="Ma J."/>
        </authorList>
    </citation>
    <scope>NUCLEOTIDE SEQUENCE [LARGE SCALE GENOMIC DNA]</scope>
    <source>
        <strain evidence="1 2">JCM 11445</strain>
    </source>
</reference>